<protein>
    <recommendedName>
        <fullName evidence="2">Replication-associated protein</fullName>
    </recommendedName>
</protein>
<dbReference type="Gene3D" id="3.40.50.300">
    <property type="entry name" value="P-loop containing nucleotide triphosphate hydrolases"/>
    <property type="match status" value="1"/>
</dbReference>
<dbReference type="SUPFAM" id="SSF52540">
    <property type="entry name" value="P-loop containing nucleoside triphosphate hydrolases"/>
    <property type="match status" value="1"/>
</dbReference>
<evidence type="ECO:0000256" key="7">
    <source>
        <dbReference type="ARBA" id="ARBA00022722"/>
    </source>
</evidence>
<proteinExistence type="predicted"/>
<dbReference type="EMBL" id="MW678953">
    <property type="protein sequence ID" value="QXN75621.1"/>
    <property type="molecule type" value="Genomic_DNA"/>
</dbReference>
<dbReference type="GO" id="GO:0000166">
    <property type="term" value="F:nucleotide binding"/>
    <property type="evidence" value="ECO:0007669"/>
    <property type="project" value="UniProtKB-KW"/>
</dbReference>
<keyword evidence="3" id="KW-1048">Host nucleus</keyword>
<dbReference type="Gene3D" id="3.40.1310.20">
    <property type="match status" value="1"/>
</dbReference>
<evidence type="ECO:0000256" key="8">
    <source>
        <dbReference type="ARBA" id="ARBA00022723"/>
    </source>
</evidence>
<dbReference type="Pfam" id="PF00799">
    <property type="entry name" value="Gemini_AL1"/>
    <property type="match status" value="1"/>
</dbReference>
<keyword evidence="9" id="KW-0547">Nucleotide-binding</keyword>
<dbReference type="GO" id="GO:0004519">
    <property type="term" value="F:endonuclease activity"/>
    <property type="evidence" value="ECO:0007669"/>
    <property type="project" value="UniProtKB-KW"/>
</dbReference>
<keyword evidence="13" id="KW-0238">DNA-binding</keyword>
<keyword evidence="12" id="KW-0190">Covalent protein-DNA linkage</keyword>
<reference evidence="15" key="1">
    <citation type="submission" date="2021-02" db="EMBL/GenBank/DDBJ databases">
        <title>Agricultural practices are the primary influencer of seasonal variation in a dryland aerobiome.</title>
        <authorList>
            <person name="Finn D.R."/>
            <person name="Maldonado J."/>
            <person name="Schmidlin K."/>
            <person name="Kraberger S."/>
            <person name="Fontenele R.S."/>
            <person name="Herckes P."/>
            <person name="Fraser M."/>
            <person name="Garcia-Pichel F."/>
            <person name="Varsani A."/>
        </authorList>
    </citation>
    <scope>NUCLEOTIDE SEQUENCE</scope>
    <source>
        <strain evidence="15">D8_443</strain>
    </source>
</reference>
<keyword evidence="4" id="KW-0808">Transferase</keyword>
<dbReference type="InterPro" id="IPR027417">
    <property type="entry name" value="P-loop_NTPase"/>
</dbReference>
<evidence type="ECO:0000259" key="14">
    <source>
        <dbReference type="PROSITE" id="PS52020"/>
    </source>
</evidence>
<dbReference type="InterPro" id="IPR001301">
    <property type="entry name" value="Gemini_AL1_CLV"/>
</dbReference>
<evidence type="ECO:0000256" key="9">
    <source>
        <dbReference type="ARBA" id="ARBA00022741"/>
    </source>
</evidence>
<evidence type="ECO:0000256" key="6">
    <source>
        <dbReference type="ARBA" id="ARBA00022705"/>
    </source>
</evidence>
<dbReference type="GO" id="GO:0005198">
    <property type="term" value="F:structural molecule activity"/>
    <property type="evidence" value="ECO:0007669"/>
    <property type="project" value="InterPro"/>
</dbReference>
<dbReference type="GO" id="GO:0003677">
    <property type="term" value="F:DNA binding"/>
    <property type="evidence" value="ECO:0007669"/>
    <property type="project" value="UniProtKB-KW"/>
</dbReference>
<dbReference type="PROSITE" id="PS52020">
    <property type="entry name" value="CRESS_DNA_REP"/>
    <property type="match status" value="1"/>
</dbReference>
<evidence type="ECO:0000256" key="10">
    <source>
        <dbReference type="ARBA" id="ARBA00022759"/>
    </source>
</evidence>
<dbReference type="GO" id="GO:0016787">
    <property type="term" value="F:hydrolase activity"/>
    <property type="evidence" value="ECO:0007669"/>
    <property type="project" value="UniProtKB-KW"/>
</dbReference>
<evidence type="ECO:0000256" key="1">
    <source>
        <dbReference type="ARBA" id="ARBA00004147"/>
    </source>
</evidence>
<evidence type="ECO:0000256" key="13">
    <source>
        <dbReference type="ARBA" id="ARBA00023125"/>
    </source>
</evidence>
<dbReference type="GO" id="GO:0042025">
    <property type="term" value="C:host cell nucleus"/>
    <property type="evidence" value="ECO:0007669"/>
    <property type="project" value="UniProtKB-SubCell"/>
</dbReference>
<dbReference type="GO" id="GO:0006260">
    <property type="term" value="P:DNA replication"/>
    <property type="evidence" value="ECO:0007669"/>
    <property type="project" value="UniProtKB-KW"/>
</dbReference>
<dbReference type="GO" id="GO:0016779">
    <property type="term" value="F:nucleotidyltransferase activity"/>
    <property type="evidence" value="ECO:0007669"/>
    <property type="project" value="UniProtKB-KW"/>
</dbReference>
<feature type="domain" description="CRESS-DNA virus Rep endonuclease" evidence="14">
    <location>
        <begin position="4"/>
        <end position="103"/>
    </location>
</feature>
<keyword evidence="7" id="KW-0540">Nuclease</keyword>
<dbReference type="SUPFAM" id="SSF55464">
    <property type="entry name" value="Origin of replication-binding domain, RBD-like"/>
    <property type="match status" value="1"/>
</dbReference>
<accession>A0A8F5MM39</accession>
<keyword evidence="6" id="KW-0235">DNA replication</keyword>
<sequence>MTLYLNARYFLVTYPQSDGLDPWAVNDHFGQLGAECIVAREDHADGHTHLHVMCDFGRKFRSRRADIFDVDGFHPNIERSKANPRKGGLYACKDGEIVAGGLDIAQLPTRLVSTAQDQGSTLLCAESQREFFDIAEDICPGDLISRFSNFHSFAKWKWPELAEPYESPSGFAFADGAFPELVRYRTEVVGVRAGRVKTLVLYGPTQTGKTTWARALGNHLYMKARYNAKQASQAEAVDYAVIDDISGGIKYFPHWKDWFGGQPTVQVRLLYKEEVLLKWGAPTIWLNNRDPRDQLRDMVSRDYAVDQCESDVAWLDANCIFVYVDSPIVTFQPNTE</sequence>
<evidence type="ECO:0000313" key="15">
    <source>
        <dbReference type="EMBL" id="QXN75621.1"/>
    </source>
</evidence>
<evidence type="ECO:0000256" key="3">
    <source>
        <dbReference type="ARBA" id="ARBA00022562"/>
    </source>
</evidence>
<evidence type="ECO:0000256" key="11">
    <source>
        <dbReference type="ARBA" id="ARBA00022801"/>
    </source>
</evidence>
<dbReference type="PRINTS" id="PR00228">
    <property type="entry name" value="GEMCOATCLVL1"/>
</dbReference>
<dbReference type="InterPro" id="IPR049912">
    <property type="entry name" value="CRESS_DNA_REP"/>
</dbReference>
<keyword evidence="8" id="KW-0479">Metal-binding</keyword>
<comment type="subcellular location">
    <subcellularLocation>
        <location evidence="1">Host nucleus</location>
    </subcellularLocation>
</comment>
<keyword evidence="5" id="KW-0548">Nucleotidyltransferase</keyword>
<evidence type="ECO:0000256" key="5">
    <source>
        <dbReference type="ARBA" id="ARBA00022695"/>
    </source>
</evidence>
<organism evidence="15">
    <name type="scientific">Genomoviridae sp</name>
    <dbReference type="NCBI Taxonomy" id="2202565"/>
    <lineage>
        <taxon>Viruses</taxon>
        <taxon>Monodnaviria</taxon>
        <taxon>Shotokuvirae</taxon>
        <taxon>Cressdnaviricota</taxon>
        <taxon>Repensiviricetes</taxon>
        <taxon>Geplafuvirales</taxon>
        <taxon>Genomoviridae</taxon>
    </lineage>
</organism>
<keyword evidence="11" id="KW-0378">Hydrolase</keyword>
<evidence type="ECO:0000256" key="4">
    <source>
        <dbReference type="ARBA" id="ARBA00022679"/>
    </source>
</evidence>
<dbReference type="GO" id="GO:0046872">
    <property type="term" value="F:metal ion binding"/>
    <property type="evidence" value="ECO:0007669"/>
    <property type="project" value="UniProtKB-KW"/>
</dbReference>
<evidence type="ECO:0000256" key="2">
    <source>
        <dbReference type="ARBA" id="ARBA00014531"/>
    </source>
</evidence>
<keyword evidence="10" id="KW-0255">Endonuclease</keyword>
<evidence type="ECO:0000256" key="12">
    <source>
        <dbReference type="ARBA" id="ARBA00023124"/>
    </source>
</evidence>
<name>A0A8F5MM39_9VIRU</name>